<proteinExistence type="predicted"/>
<organism evidence="2 3">
    <name type="scientific">Trichuris trichiura</name>
    <name type="common">Whipworm</name>
    <name type="synonym">Trichocephalus trichiurus</name>
    <dbReference type="NCBI Taxonomy" id="36087"/>
    <lineage>
        <taxon>Eukaryota</taxon>
        <taxon>Metazoa</taxon>
        <taxon>Ecdysozoa</taxon>
        <taxon>Nematoda</taxon>
        <taxon>Enoplea</taxon>
        <taxon>Dorylaimia</taxon>
        <taxon>Trichinellida</taxon>
        <taxon>Trichuridae</taxon>
        <taxon>Trichuris</taxon>
    </lineage>
</organism>
<evidence type="ECO:0000256" key="1">
    <source>
        <dbReference type="SAM" id="MobiDB-lite"/>
    </source>
</evidence>
<dbReference type="EMBL" id="HG806494">
    <property type="protein sequence ID" value="CDW59095.1"/>
    <property type="molecule type" value="Genomic_DNA"/>
</dbReference>
<keyword evidence="3" id="KW-1185">Reference proteome</keyword>
<evidence type="ECO:0000313" key="2">
    <source>
        <dbReference type="EMBL" id="CDW59095.1"/>
    </source>
</evidence>
<feature type="region of interest" description="Disordered" evidence="1">
    <location>
        <begin position="237"/>
        <end position="277"/>
    </location>
</feature>
<dbReference type="InterPro" id="IPR021055">
    <property type="entry name" value="T4BSS_IcmL/DotI"/>
</dbReference>
<dbReference type="InterPro" id="IPR022073">
    <property type="entry name" value="T4BSS_DotH_IcmK"/>
</dbReference>
<gene>
    <name evidence="2" type="ORF">TTRE_0000742501</name>
</gene>
<name>A0A077ZKE5_TRITR</name>
<protein>
    <submittedName>
        <fullName evidence="2">DUF3625 and IcmL domain containing protein</fullName>
    </submittedName>
</protein>
<dbReference type="Pfam" id="PF11393">
    <property type="entry name" value="T4BSS_DotI_IcmL"/>
    <property type="match status" value="1"/>
</dbReference>
<dbReference type="CDD" id="cd16385">
    <property type="entry name" value="IcmL"/>
    <property type="match status" value="1"/>
</dbReference>
<dbReference type="Proteomes" id="UP000030665">
    <property type="component" value="Unassembled WGS sequence"/>
</dbReference>
<reference evidence="2" key="2">
    <citation type="submission" date="2014-03" db="EMBL/GenBank/DDBJ databases">
        <title>The whipworm genome and dual-species transcriptomics of an intimate host-pathogen interaction.</title>
        <authorList>
            <person name="Foth B.J."/>
            <person name="Tsai I.J."/>
            <person name="Reid A.J."/>
            <person name="Bancroft A.J."/>
            <person name="Nichol S."/>
            <person name="Tracey A."/>
            <person name="Holroyd N."/>
            <person name="Cotton J.A."/>
            <person name="Stanley E.J."/>
            <person name="Zarowiecki M."/>
            <person name="Liu J.Z."/>
            <person name="Huckvale T."/>
            <person name="Cooper P.J."/>
            <person name="Grencis R.K."/>
            <person name="Berriman M."/>
        </authorList>
    </citation>
    <scope>NUCLEOTIDE SEQUENCE [LARGE SCALE GENOMIC DNA]</scope>
</reference>
<feature type="compositionally biased region" description="Pro residues" evidence="1">
    <location>
        <begin position="260"/>
        <end position="276"/>
    </location>
</feature>
<sequence length="537" mass="57251">MSEAQPTSPVSPEADNSGDIYNPVLRTIAQSEQRAALVPGLVRALLYSGAALCISLVANGIQYWHATGVTREYFATDNGRLVRLAPTSQPAWSQSDVMNFGSMTLSEAFNLDFVHYRKQITTQAPRFSEAGFAGYVNALQASNILDTIKKEKFNLTTTIGAGCAWSVRPAPAPNRPSPLKSLSGALTPASNPAAWKSARWFPVTPQQESETHIMHIHHLIGALLIVCGTVTAADNPGWKNARSPQTGGKTAQATGNTPAGGPPPAAQLPGNLPPPGAALVQEGASLDSPLNASEIRELRGIMADNERAISAPLTSVVPRISSLTVNLSPGASLPLVRTALHNVSVVTFTDVNGSPWPQSDPPYNAAPGHFDVQFNGNMVSVTPLRAWAAGNVTVYLKGLSVPVILNITSGETDTTTLSQEIDSRLDLRIPRRGPASPVVSIPSEKIALHDATLQAFLDGVPPDDPAIRRLKFSGNVPDTTIWQHGDDLLVRSRAMLRDEFEQTLASADGTRLWKLPVTPLLTFSVNGQSVHVTPELE</sequence>
<reference evidence="2" key="1">
    <citation type="submission" date="2014-01" db="EMBL/GenBank/DDBJ databases">
        <authorList>
            <person name="Aslett M."/>
        </authorList>
    </citation>
    <scope>NUCLEOTIDE SEQUENCE</scope>
</reference>
<dbReference type="AlphaFoldDB" id="A0A077ZKE5"/>
<evidence type="ECO:0000313" key="3">
    <source>
        <dbReference type="Proteomes" id="UP000030665"/>
    </source>
</evidence>
<accession>A0A077ZKE5</accession>
<dbReference type="OrthoDB" id="10670458at2759"/>
<dbReference type="Pfam" id="PF12293">
    <property type="entry name" value="T4BSS_DotH_IcmK"/>
    <property type="match status" value="1"/>
</dbReference>